<proteinExistence type="predicted"/>
<accession>A0AA49GL04</accession>
<dbReference type="EMBL" id="CP120682">
    <property type="protein sequence ID" value="WKN36815.1"/>
    <property type="molecule type" value="Genomic_DNA"/>
</dbReference>
<gene>
    <name evidence="2" type="ORF">K4G66_31100</name>
</gene>
<evidence type="ECO:0000256" key="1">
    <source>
        <dbReference type="SAM" id="MobiDB-lite"/>
    </source>
</evidence>
<protein>
    <submittedName>
        <fullName evidence="2">Uncharacterized protein</fullName>
    </submittedName>
</protein>
<name>A0AA49GL04_9BACT</name>
<organism evidence="2">
    <name type="scientific">Roseihalotalea indica</name>
    <dbReference type="NCBI Taxonomy" id="2867963"/>
    <lineage>
        <taxon>Bacteria</taxon>
        <taxon>Pseudomonadati</taxon>
        <taxon>Bacteroidota</taxon>
        <taxon>Cytophagia</taxon>
        <taxon>Cytophagales</taxon>
        <taxon>Catalimonadaceae</taxon>
        <taxon>Roseihalotalea</taxon>
    </lineage>
</organism>
<sequence>MVGALPPTPAVGDAGVLRRLPPLRATGDGAGVGRLPTKSASANTLIHAFTASFSASLGLLYRVQERGLSFESG</sequence>
<reference evidence="2" key="2">
    <citation type="journal article" date="2024" name="Antonie Van Leeuwenhoek">
        <title>Roseihalotalea indica gen. nov., sp. nov., a halophilic Bacteroidetes from mesopelagic Southwest Indian Ocean with higher carbohydrate metabolic potential.</title>
        <authorList>
            <person name="Chen B."/>
            <person name="Zhang M."/>
            <person name="Lin D."/>
            <person name="Ye J."/>
            <person name="Tang K."/>
        </authorList>
    </citation>
    <scope>NUCLEOTIDE SEQUENCE</scope>
    <source>
        <strain evidence="2">TK19036</strain>
    </source>
</reference>
<reference evidence="2" key="1">
    <citation type="journal article" date="2023" name="Comput. Struct. Biotechnol. J.">
        <title>Discovery of a novel marine Bacteroidetes with a rich repertoire of carbohydrate-active enzymes.</title>
        <authorList>
            <person name="Chen B."/>
            <person name="Liu G."/>
            <person name="Chen Q."/>
            <person name="Wang H."/>
            <person name="Liu L."/>
            <person name="Tang K."/>
        </authorList>
    </citation>
    <scope>NUCLEOTIDE SEQUENCE</scope>
    <source>
        <strain evidence="2">TK19036</strain>
    </source>
</reference>
<feature type="region of interest" description="Disordered" evidence="1">
    <location>
        <begin position="1"/>
        <end position="34"/>
    </location>
</feature>
<evidence type="ECO:0000313" key="2">
    <source>
        <dbReference type="EMBL" id="WKN36815.1"/>
    </source>
</evidence>
<dbReference type="AlphaFoldDB" id="A0AA49GL04"/>